<dbReference type="KEGG" id="egl:EGR_10638"/>
<dbReference type="GeneID" id="36346353"/>
<protein>
    <submittedName>
        <fullName evidence="1">Uncharacterized protein</fullName>
    </submittedName>
</protein>
<dbReference type="Proteomes" id="UP000019149">
    <property type="component" value="Unassembled WGS sequence"/>
</dbReference>
<proteinExistence type="predicted"/>
<dbReference type="RefSeq" id="XP_024345698.1">
    <property type="nucleotide sequence ID" value="XM_024499887.1"/>
</dbReference>
<dbReference type="EMBL" id="APAU02000245">
    <property type="protein sequence ID" value="EUB54502.1"/>
    <property type="molecule type" value="Genomic_DNA"/>
</dbReference>
<gene>
    <name evidence="1" type="ORF">EGR_10638</name>
</gene>
<name>W6U7Y6_ECHGR</name>
<evidence type="ECO:0000313" key="2">
    <source>
        <dbReference type="Proteomes" id="UP000019149"/>
    </source>
</evidence>
<accession>W6U7Y6</accession>
<sequence>MTQEDAYECLQVLPQHMNMNREGTGSSAVVVTQRSSRMITGSIYSWMSRNRTV</sequence>
<evidence type="ECO:0000313" key="1">
    <source>
        <dbReference type="EMBL" id="EUB54502.1"/>
    </source>
</evidence>
<comment type="caution">
    <text evidence="1">The sequence shown here is derived from an EMBL/GenBank/DDBJ whole genome shotgun (WGS) entry which is preliminary data.</text>
</comment>
<dbReference type="CTD" id="36346353"/>
<dbReference type="AlphaFoldDB" id="W6U7Y6"/>
<keyword evidence="2" id="KW-1185">Reference proteome</keyword>
<organism evidence="1 2">
    <name type="scientific">Echinococcus granulosus</name>
    <name type="common">Hydatid tapeworm</name>
    <dbReference type="NCBI Taxonomy" id="6210"/>
    <lineage>
        <taxon>Eukaryota</taxon>
        <taxon>Metazoa</taxon>
        <taxon>Spiralia</taxon>
        <taxon>Lophotrochozoa</taxon>
        <taxon>Platyhelminthes</taxon>
        <taxon>Cestoda</taxon>
        <taxon>Eucestoda</taxon>
        <taxon>Cyclophyllidea</taxon>
        <taxon>Taeniidae</taxon>
        <taxon>Echinococcus</taxon>
        <taxon>Echinococcus granulosus group</taxon>
    </lineage>
</organism>
<reference evidence="1 2" key="1">
    <citation type="journal article" date="2013" name="Nat. Genet.">
        <title>The genome of the hydatid tapeworm Echinococcus granulosus.</title>
        <authorList>
            <person name="Zheng H."/>
            <person name="Zhang W."/>
            <person name="Zhang L."/>
            <person name="Zhang Z."/>
            <person name="Li J."/>
            <person name="Lu G."/>
            <person name="Zhu Y."/>
            <person name="Wang Y."/>
            <person name="Huang Y."/>
            <person name="Liu J."/>
            <person name="Kang H."/>
            <person name="Chen J."/>
            <person name="Wang L."/>
            <person name="Chen A."/>
            <person name="Yu S."/>
            <person name="Gao Z."/>
            <person name="Jin L."/>
            <person name="Gu W."/>
            <person name="Wang Z."/>
            <person name="Zhao L."/>
            <person name="Shi B."/>
            <person name="Wen H."/>
            <person name="Lin R."/>
            <person name="Jones M.K."/>
            <person name="Brejova B."/>
            <person name="Vinar T."/>
            <person name="Zhao G."/>
            <person name="McManus D.P."/>
            <person name="Chen Z."/>
            <person name="Zhou Y."/>
            <person name="Wang S."/>
        </authorList>
    </citation>
    <scope>NUCLEOTIDE SEQUENCE [LARGE SCALE GENOMIC DNA]</scope>
</reference>